<organism evidence="3 4">
    <name type="scientific">Vibrio cholerae</name>
    <dbReference type="NCBI Taxonomy" id="666"/>
    <lineage>
        <taxon>Bacteria</taxon>
        <taxon>Pseudomonadati</taxon>
        <taxon>Pseudomonadota</taxon>
        <taxon>Gammaproteobacteria</taxon>
        <taxon>Vibrionales</taxon>
        <taxon>Vibrionaceae</taxon>
        <taxon>Vibrio</taxon>
    </lineage>
</organism>
<protein>
    <submittedName>
        <fullName evidence="3">ABC transporter substrate-binding protein</fullName>
    </submittedName>
</protein>
<dbReference type="Gene3D" id="3.40.190.10">
    <property type="entry name" value="Periplasmic binding protein-like II"/>
    <property type="match status" value="2"/>
</dbReference>
<dbReference type="Proteomes" id="UP000323583">
    <property type="component" value="Unassembled WGS sequence"/>
</dbReference>
<reference evidence="3 4" key="1">
    <citation type="submission" date="2019-06" db="EMBL/GenBank/DDBJ databases">
        <title>Vibrio cholerae phylogeny based on whole-genome sequencing reveals genetic diversity and population strucutre.</title>
        <authorList>
            <person name="Zhiqiu Y."/>
            <person name="Bin L."/>
            <person name="Lingyan J."/>
        </authorList>
    </citation>
    <scope>NUCLEOTIDE SEQUENCE [LARGE SCALE GENOMIC DNA]</scope>
    <source>
        <strain evidence="3 4">N2768</strain>
    </source>
</reference>
<accession>A0A5C9SZU7</accession>
<dbReference type="PANTHER" id="PTHR38834:SF3">
    <property type="entry name" value="SOLUTE-BINDING PROTEIN FAMILY 3_N-TERMINAL DOMAIN-CONTAINING PROTEIN"/>
    <property type="match status" value="1"/>
</dbReference>
<dbReference type="PANTHER" id="PTHR38834">
    <property type="entry name" value="PERIPLASMIC SUBSTRATE BINDING PROTEIN FAMILY 3"/>
    <property type="match status" value="1"/>
</dbReference>
<keyword evidence="1" id="KW-0732">Signal</keyword>
<feature type="chain" id="PRO_5032621082" evidence="1">
    <location>
        <begin position="26"/>
        <end position="257"/>
    </location>
</feature>
<feature type="signal peptide" evidence="1">
    <location>
        <begin position="1"/>
        <end position="25"/>
    </location>
</feature>
<dbReference type="Pfam" id="PF00497">
    <property type="entry name" value="SBP_bac_3"/>
    <property type="match status" value="1"/>
</dbReference>
<gene>
    <name evidence="3" type="ORF">FXE67_06165</name>
</gene>
<dbReference type="SUPFAM" id="SSF53850">
    <property type="entry name" value="Periplasmic binding protein-like II"/>
    <property type="match status" value="1"/>
</dbReference>
<name>A0A5C9SZU7_VIBCL</name>
<proteinExistence type="predicted"/>
<comment type="caution">
    <text evidence="3">The sequence shown here is derived from an EMBL/GenBank/DDBJ whole genome shotgun (WGS) entry which is preliminary data.</text>
</comment>
<sequence length="257" mass="28945">MQWRFCLTTVLGVVLSVMPSVKVQAQGLESLTYYTENYPPLNFAQDGKPAGIAVDLLQEAAAAVNVVLDSEQILVQPWPRSYRSALLNQDGVLFSTTRTTHRENLFNWVGPIADIKVVVLARKSSQIKVNDPIELGNYRIGVIRDDIGEQQLLQLGVPRESMVEGSTVSSLAEQLLKKRIDLLAYDERTALWWLSQDSYPVEEFETVYVLMQGSLYYAFNKNIDKSVLNDLQKGIELIKNSVNANGVNRYQAILDKY</sequence>
<evidence type="ECO:0000313" key="3">
    <source>
        <dbReference type="EMBL" id="TXY92765.1"/>
    </source>
</evidence>
<evidence type="ECO:0000256" key="1">
    <source>
        <dbReference type="SAM" id="SignalP"/>
    </source>
</evidence>
<evidence type="ECO:0000259" key="2">
    <source>
        <dbReference type="Pfam" id="PF00497"/>
    </source>
</evidence>
<feature type="domain" description="Solute-binding protein family 3/N-terminal" evidence="2">
    <location>
        <begin position="35"/>
        <end position="241"/>
    </location>
</feature>
<dbReference type="EMBL" id="VSGZ01000031">
    <property type="protein sequence ID" value="TXY92765.1"/>
    <property type="molecule type" value="Genomic_DNA"/>
</dbReference>
<dbReference type="RefSeq" id="WP_001198766.1">
    <property type="nucleotide sequence ID" value="NZ_CP132190.1"/>
</dbReference>
<dbReference type="InterPro" id="IPR001638">
    <property type="entry name" value="Solute-binding_3/MltF_N"/>
</dbReference>
<evidence type="ECO:0000313" key="4">
    <source>
        <dbReference type="Proteomes" id="UP000323583"/>
    </source>
</evidence>
<dbReference type="AlphaFoldDB" id="A0A5C9SZU7"/>